<dbReference type="PANTHER" id="PTHR22953">
    <property type="entry name" value="ACID PHOSPHATASE RELATED"/>
    <property type="match status" value="1"/>
</dbReference>
<dbReference type="InterPro" id="IPR015914">
    <property type="entry name" value="PAPs_N"/>
</dbReference>
<dbReference type="GO" id="GO:0046872">
    <property type="term" value="F:metal ion binding"/>
    <property type="evidence" value="ECO:0007669"/>
    <property type="project" value="InterPro"/>
</dbReference>
<dbReference type="InterPro" id="IPR041792">
    <property type="entry name" value="MPP_PAP"/>
</dbReference>
<organism evidence="11 12">
    <name type="scientific">Lupinus albus</name>
    <name type="common">White lupine</name>
    <name type="synonym">Lupinus termis</name>
    <dbReference type="NCBI Taxonomy" id="3870"/>
    <lineage>
        <taxon>Eukaryota</taxon>
        <taxon>Viridiplantae</taxon>
        <taxon>Streptophyta</taxon>
        <taxon>Embryophyta</taxon>
        <taxon>Tracheophyta</taxon>
        <taxon>Spermatophyta</taxon>
        <taxon>Magnoliopsida</taxon>
        <taxon>eudicotyledons</taxon>
        <taxon>Gunneridae</taxon>
        <taxon>Pentapetalae</taxon>
        <taxon>rosids</taxon>
        <taxon>fabids</taxon>
        <taxon>Fabales</taxon>
        <taxon>Fabaceae</taxon>
        <taxon>Papilionoideae</taxon>
        <taxon>50 kb inversion clade</taxon>
        <taxon>genistoids sensu lato</taxon>
        <taxon>core genistoids</taxon>
        <taxon>Genisteae</taxon>
        <taxon>Lupinus</taxon>
    </lineage>
</organism>
<feature type="domain" description="Calcineurin-like phosphoesterase" evidence="9">
    <location>
        <begin position="83"/>
        <end position="233"/>
    </location>
</feature>
<keyword evidence="6" id="KW-0862">Zinc</keyword>
<dbReference type="Pfam" id="PF00149">
    <property type="entry name" value="Metallophos"/>
    <property type="match status" value="1"/>
</dbReference>
<evidence type="ECO:0000256" key="6">
    <source>
        <dbReference type="ARBA" id="ARBA00022833"/>
    </source>
</evidence>
<proteinExistence type="inferred from homology"/>
<dbReference type="Proteomes" id="UP000447434">
    <property type="component" value="Chromosome 9"/>
</dbReference>
<dbReference type="InterPro" id="IPR039331">
    <property type="entry name" value="PAPs-like"/>
</dbReference>
<gene>
    <name evidence="11" type="ORF">Lalb_Chr09g0329061</name>
</gene>
<comment type="caution">
    <text evidence="11">The sequence shown here is derived from an EMBL/GenBank/DDBJ whole genome shotgun (WGS) entry which is preliminary data.</text>
</comment>
<evidence type="ECO:0000259" key="10">
    <source>
        <dbReference type="Pfam" id="PF16656"/>
    </source>
</evidence>
<evidence type="ECO:0000256" key="8">
    <source>
        <dbReference type="RuleBase" id="RU361203"/>
    </source>
</evidence>
<dbReference type="InterPro" id="IPR008963">
    <property type="entry name" value="Purple_acid_Pase-like_N"/>
</dbReference>
<dbReference type="EC" id="3.1.3.2" evidence="8"/>
<evidence type="ECO:0000259" key="9">
    <source>
        <dbReference type="Pfam" id="PF00149"/>
    </source>
</evidence>
<comment type="cofactor">
    <cofactor evidence="2">
        <name>Fe cation</name>
        <dbReference type="ChEBI" id="CHEBI:24875"/>
    </cofactor>
</comment>
<dbReference type="InterPro" id="IPR004843">
    <property type="entry name" value="Calcineurin-like_PHP"/>
</dbReference>
<protein>
    <recommendedName>
        <fullName evidence="8">Purple acid phosphatase</fullName>
        <ecNumber evidence="8">3.1.3.2</ecNumber>
    </recommendedName>
</protein>
<dbReference type="SUPFAM" id="SSF56300">
    <property type="entry name" value="Metallo-dependent phosphatases"/>
    <property type="match status" value="1"/>
</dbReference>
<dbReference type="InterPro" id="IPR029052">
    <property type="entry name" value="Metallo-depent_PP-like"/>
</dbReference>
<feature type="domain" description="Purple acid phosphatase N-terminal" evidence="10">
    <location>
        <begin position="13"/>
        <end position="70"/>
    </location>
</feature>
<evidence type="ECO:0000256" key="7">
    <source>
        <dbReference type="ARBA" id="ARBA00023180"/>
    </source>
</evidence>
<evidence type="ECO:0000256" key="3">
    <source>
        <dbReference type="ARBA" id="ARBA00008723"/>
    </source>
</evidence>
<dbReference type="Gene3D" id="3.60.21.10">
    <property type="match status" value="1"/>
</dbReference>
<dbReference type="EMBL" id="WOCE01000009">
    <property type="protein sequence ID" value="KAE9607347.1"/>
    <property type="molecule type" value="Genomic_DNA"/>
</dbReference>
<reference evidence="12" key="1">
    <citation type="journal article" date="2020" name="Nat. Commun.">
        <title>Genome sequence of the cluster root forming white lupin.</title>
        <authorList>
            <person name="Hufnagel B."/>
            <person name="Marques A."/>
            <person name="Soriano A."/>
            <person name="Marques L."/>
            <person name="Divol F."/>
            <person name="Doumas P."/>
            <person name="Sallet E."/>
            <person name="Mancinotti D."/>
            <person name="Carrere S."/>
            <person name="Marande W."/>
            <person name="Arribat S."/>
            <person name="Keller J."/>
            <person name="Huneau C."/>
            <person name="Blein T."/>
            <person name="Aime D."/>
            <person name="Laguerre M."/>
            <person name="Taylor J."/>
            <person name="Schubert V."/>
            <person name="Nelson M."/>
            <person name="Geu-Flores F."/>
            <person name="Crespi M."/>
            <person name="Gallardo-Guerrero K."/>
            <person name="Delaux P.-M."/>
            <person name="Salse J."/>
            <person name="Berges H."/>
            <person name="Guyot R."/>
            <person name="Gouzy J."/>
            <person name="Peret B."/>
        </authorList>
    </citation>
    <scope>NUCLEOTIDE SEQUENCE [LARGE SCALE GENOMIC DNA]</scope>
    <source>
        <strain evidence="12">cv. Amiga</strain>
    </source>
</reference>
<dbReference type="OrthoDB" id="45007at2759"/>
<dbReference type="PANTHER" id="PTHR22953:SF153">
    <property type="entry name" value="PURPLE ACID PHOSPHATASE"/>
    <property type="match status" value="1"/>
</dbReference>
<keyword evidence="4" id="KW-0732">Signal</keyword>
<keyword evidence="12" id="KW-1185">Reference proteome</keyword>
<evidence type="ECO:0000313" key="12">
    <source>
        <dbReference type="Proteomes" id="UP000447434"/>
    </source>
</evidence>
<keyword evidence="7" id="KW-0325">Glycoprotein</keyword>
<dbReference type="SUPFAM" id="SSF49363">
    <property type="entry name" value="Purple acid phosphatase, N-terminal domain"/>
    <property type="match status" value="1"/>
</dbReference>
<sequence length="241" mass="28137">MVYNLSNPCNSSIWSNPSADSFNAIGVIDSYRYLFYYSGPVHNVIVGPLHPNTIYYYRMGDSTKVYTFKTPPSQFPIKFAFVKWESFGGLIEPLTSQRPWMVTTGDHDVEKIFILHRRSFTAYNTRYLMLFNECGSNSNQYYSFEVAGIHVIMLGSYTDFDSKSNQYKWLQGDLEKLNRVKTPWVVVMFHTPWYNSNTRHRGEYESIEMKASMEDLLYQARVDLVISAHIHAYERFVSILI</sequence>
<dbReference type="AlphaFoldDB" id="A0A6A4Q074"/>
<comment type="catalytic activity">
    <reaction evidence="1 8">
        <text>a phosphate monoester + H2O = an alcohol + phosphate</text>
        <dbReference type="Rhea" id="RHEA:15017"/>
        <dbReference type="ChEBI" id="CHEBI:15377"/>
        <dbReference type="ChEBI" id="CHEBI:30879"/>
        <dbReference type="ChEBI" id="CHEBI:43474"/>
        <dbReference type="ChEBI" id="CHEBI:67140"/>
        <dbReference type="EC" id="3.1.3.2"/>
    </reaction>
</comment>
<accession>A0A6A4Q074</accession>
<evidence type="ECO:0000256" key="2">
    <source>
        <dbReference type="ARBA" id="ARBA00001962"/>
    </source>
</evidence>
<evidence type="ECO:0000256" key="5">
    <source>
        <dbReference type="ARBA" id="ARBA00022801"/>
    </source>
</evidence>
<evidence type="ECO:0000256" key="4">
    <source>
        <dbReference type="ARBA" id="ARBA00022729"/>
    </source>
</evidence>
<name>A0A6A4Q074_LUPAL</name>
<comment type="similarity">
    <text evidence="3 8">Belongs to the metallophosphoesterase superfamily. Purple acid phosphatase family.</text>
</comment>
<evidence type="ECO:0000313" key="11">
    <source>
        <dbReference type="EMBL" id="KAE9607347.1"/>
    </source>
</evidence>
<dbReference type="CDD" id="cd00839">
    <property type="entry name" value="MPP_PAPs"/>
    <property type="match status" value="1"/>
</dbReference>
<dbReference type="GO" id="GO:0003993">
    <property type="term" value="F:acid phosphatase activity"/>
    <property type="evidence" value="ECO:0007669"/>
    <property type="project" value="UniProtKB-EC"/>
</dbReference>
<dbReference type="Pfam" id="PF16656">
    <property type="entry name" value="Pur_ac_phosph_N"/>
    <property type="match status" value="1"/>
</dbReference>
<keyword evidence="5 8" id="KW-0378">Hydrolase</keyword>
<evidence type="ECO:0000256" key="1">
    <source>
        <dbReference type="ARBA" id="ARBA00000032"/>
    </source>
</evidence>